<evidence type="ECO:0000313" key="1">
    <source>
        <dbReference type="EMBL" id="RIB29578.1"/>
    </source>
</evidence>
<dbReference type="AlphaFoldDB" id="A0A397W5P6"/>
<protein>
    <submittedName>
        <fullName evidence="1">Uncharacterized protein</fullName>
    </submittedName>
</protein>
<sequence>MVIVNRIVNEKQYPQCKDQIINTSKRADLSSDDFLNSLSMIYIISYERKFYRLSPLLIRAAPDKLAAITMRSNHLCLNNQEILLFKPNLIIQNILTCCYQYGKRIKNDNNQSIYSASKICCDGNSIGMCNLGLCYKYGIGVEKDKHKALLS</sequence>
<dbReference type="Proteomes" id="UP000266673">
    <property type="component" value="Unassembled WGS sequence"/>
</dbReference>
<gene>
    <name evidence="1" type="ORF">C2G38_2155079</name>
</gene>
<reference evidence="1 2" key="1">
    <citation type="submission" date="2018-06" db="EMBL/GenBank/DDBJ databases">
        <title>Comparative genomics reveals the genomic features of Rhizophagus irregularis, R. cerebriforme, R. diaphanum and Gigaspora rosea, and their symbiotic lifestyle signature.</title>
        <authorList>
            <person name="Morin E."/>
            <person name="San Clemente H."/>
            <person name="Chen E.C.H."/>
            <person name="De La Providencia I."/>
            <person name="Hainaut M."/>
            <person name="Kuo A."/>
            <person name="Kohler A."/>
            <person name="Murat C."/>
            <person name="Tang N."/>
            <person name="Roy S."/>
            <person name="Loubradou J."/>
            <person name="Henrissat B."/>
            <person name="Grigoriev I.V."/>
            <person name="Corradi N."/>
            <person name="Roux C."/>
            <person name="Martin F.M."/>
        </authorList>
    </citation>
    <scope>NUCLEOTIDE SEQUENCE [LARGE SCALE GENOMIC DNA]</scope>
    <source>
        <strain evidence="1 2">DAOM 194757</strain>
    </source>
</reference>
<proteinExistence type="predicted"/>
<evidence type="ECO:0000313" key="2">
    <source>
        <dbReference type="Proteomes" id="UP000266673"/>
    </source>
</evidence>
<dbReference type="OrthoDB" id="2384430at2759"/>
<dbReference type="EMBL" id="QKWP01000035">
    <property type="protein sequence ID" value="RIB29578.1"/>
    <property type="molecule type" value="Genomic_DNA"/>
</dbReference>
<keyword evidence="2" id="KW-1185">Reference proteome</keyword>
<organism evidence="1 2">
    <name type="scientific">Gigaspora rosea</name>
    <dbReference type="NCBI Taxonomy" id="44941"/>
    <lineage>
        <taxon>Eukaryota</taxon>
        <taxon>Fungi</taxon>
        <taxon>Fungi incertae sedis</taxon>
        <taxon>Mucoromycota</taxon>
        <taxon>Glomeromycotina</taxon>
        <taxon>Glomeromycetes</taxon>
        <taxon>Diversisporales</taxon>
        <taxon>Gigasporaceae</taxon>
        <taxon>Gigaspora</taxon>
    </lineage>
</organism>
<dbReference type="SUPFAM" id="SSF81901">
    <property type="entry name" value="HCP-like"/>
    <property type="match status" value="1"/>
</dbReference>
<name>A0A397W5P6_9GLOM</name>
<dbReference type="Gene3D" id="1.25.40.10">
    <property type="entry name" value="Tetratricopeptide repeat domain"/>
    <property type="match status" value="1"/>
</dbReference>
<accession>A0A397W5P6</accession>
<dbReference type="InterPro" id="IPR011990">
    <property type="entry name" value="TPR-like_helical_dom_sf"/>
</dbReference>
<comment type="caution">
    <text evidence="1">The sequence shown here is derived from an EMBL/GenBank/DDBJ whole genome shotgun (WGS) entry which is preliminary data.</text>
</comment>